<proteinExistence type="predicted"/>
<protein>
    <submittedName>
        <fullName evidence="2">Uncharacterized protein</fullName>
    </submittedName>
</protein>
<dbReference type="EMBL" id="CAIF01000071">
    <property type="protein sequence ID" value="CCH43224.1"/>
    <property type="molecule type" value="Genomic_DNA"/>
</dbReference>
<accession>K0KPB1</accession>
<dbReference type="HOGENOM" id="CLU_1435480_0_0_1"/>
<gene>
    <name evidence="2" type="ORF">BN7_2771</name>
</gene>
<feature type="region of interest" description="Disordered" evidence="1">
    <location>
        <begin position="122"/>
        <end position="145"/>
    </location>
</feature>
<keyword evidence="3" id="KW-1185">Reference proteome</keyword>
<evidence type="ECO:0000256" key="1">
    <source>
        <dbReference type="SAM" id="MobiDB-lite"/>
    </source>
</evidence>
<dbReference type="AlphaFoldDB" id="K0KPB1"/>
<reference evidence="2 3" key="1">
    <citation type="journal article" date="2012" name="Eukaryot. Cell">
        <title>Draft genome sequence of Wickerhamomyces ciferrii NRRL Y-1031 F-60-10.</title>
        <authorList>
            <person name="Schneider J."/>
            <person name="Andrea H."/>
            <person name="Blom J."/>
            <person name="Jaenicke S."/>
            <person name="Ruckert C."/>
            <person name="Schorsch C."/>
            <person name="Szczepanowski R."/>
            <person name="Farwick M."/>
            <person name="Goesmann A."/>
            <person name="Puhler A."/>
            <person name="Schaffer S."/>
            <person name="Tauch A."/>
            <person name="Kohler T."/>
            <person name="Brinkrolf K."/>
        </authorList>
    </citation>
    <scope>NUCLEOTIDE SEQUENCE [LARGE SCALE GENOMIC DNA]</scope>
    <source>
        <strain evidence="3">ATCC 14091 / BCRC 22168 / CBS 111 / JCM 3599 / NBRC 0793 / NRRL Y-1031 F-60-10</strain>
    </source>
</reference>
<name>K0KPB1_WICCF</name>
<organism evidence="2 3">
    <name type="scientific">Wickerhamomyces ciferrii (strain ATCC 14091 / BCRC 22168 / CBS 111 / JCM 3599 / NBRC 0793 / NRRL Y-1031 F-60-10)</name>
    <name type="common">Yeast</name>
    <name type="synonym">Pichia ciferrii</name>
    <dbReference type="NCBI Taxonomy" id="1206466"/>
    <lineage>
        <taxon>Eukaryota</taxon>
        <taxon>Fungi</taxon>
        <taxon>Dikarya</taxon>
        <taxon>Ascomycota</taxon>
        <taxon>Saccharomycotina</taxon>
        <taxon>Saccharomycetes</taxon>
        <taxon>Phaffomycetales</taxon>
        <taxon>Wickerhamomycetaceae</taxon>
        <taxon>Wickerhamomyces</taxon>
    </lineage>
</organism>
<sequence>MSQPKDIKEPIEFLVPPGKTLRIQTSEPVKDAVFISFKNTCNDPDFSNTKDYLMSLSRRTAYDHHDINLWTTGEDQIYKVVSKESNEKGIHSFIKVKALKDGKVEVLGHRLIKLRENYVSKEGVDGSNDTDETNSGFSTDTGDETDSTCSTLSHVNLNHDNENNFGPVAIICIKEIVKLSIIENKYYCG</sequence>
<evidence type="ECO:0000313" key="3">
    <source>
        <dbReference type="Proteomes" id="UP000009328"/>
    </source>
</evidence>
<dbReference type="InParanoid" id="K0KPB1"/>
<dbReference type="Proteomes" id="UP000009328">
    <property type="component" value="Unassembled WGS sequence"/>
</dbReference>
<evidence type="ECO:0000313" key="2">
    <source>
        <dbReference type="EMBL" id="CCH43224.1"/>
    </source>
</evidence>
<comment type="caution">
    <text evidence="2">The sequence shown here is derived from an EMBL/GenBank/DDBJ whole genome shotgun (WGS) entry which is preliminary data.</text>
</comment>